<dbReference type="Pfam" id="PF23982">
    <property type="entry name" value="XM1_gp53_minor_capsid"/>
    <property type="match status" value="1"/>
</dbReference>
<evidence type="ECO:0000313" key="1">
    <source>
        <dbReference type="EMBL" id="MBB4017374.1"/>
    </source>
</evidence>
<protein>
    <recommendedName>
        <fullName evidence="3">Bacteriophage protein</fullName>
    </recommendedName>
</protein>
<dbReference type="Proteomes" id="UP000577362">
    <property type="component" value="Unassembled WGS sequence"/>
</dbReference>
<organism evidence="1 2">
    <name type="scientific">Chelatococcus caeni</name>
    <dbReference type="NCBI Taxonomy" id="1348468"/>
    <lineage>
        <taxon>Bacteria</taxon>
        <taxon>Pseudomonadati</taxon>
        <taxon>Pseudomonadota</taxon>
        <taxon>Alphaproteobacteria</taxon>
        <taxon>Hyphomicrobiales</taxon>
        <taxon>Chelatococcaceae</taxon>
        <taxon>Chelatococcus</taxon>
    </lineage>
</organism>
<dbReference type="InterPro" id="IPR056914">
    <property type="entry name" value="Gp53-like"/>
</dbReference>
<evidence type="ECO:0000313" key="2">
    <source>
        <dbReference type="Proteomes" id="UP000577362"/>
    </source>
</evidence>
<reference evidence="1 2" key="1">
    <citation type="submission" date="2020-08" db="EMBL/GenBank/DDBJ databases">
        <title>Genomic Encyclopedia of Type Strains, Phase IV (KMG-IV): sequencing the most valuable type-strain genomes for metagenomic binning, comparative biology and taxonomic classification.</title>
        <authorList>
            <person name="Goeker M."/>
        </authorList>
    </citation>
    <scope>NUCLEOTIDE SEQUENCE [LARGE SCALE GENOMIC DNA]</scope>
    <source>
        <strain evidence="1 2">DSM 103737</strain>
    </source>
</reference>
<comment type="caution">
    <text evidence="1">The sequence shown here is derived from an EMBL/GenBank/DDBJ whole genome shotgun (WGS) entry which is preliminary data.</text>
</comment>
<dbReference type="EMBL" id="JACIEN010000002">
    <property type="protein sequence ID" value="MBB4017374.1"/>
    <property type="molecule type" value="Genomic_DNA"/>
</dbReference>
<name>A0A840BWJ2_9HYPH</name>
<dbReference type="RefSeq" id="WP_183316730.1">
    <property type="nucleotide sequence ID" value="NZ_JACIEN010000002.1"/>
</dbReference>
<proteinExistence type="predicted"/>
<gene>
    <name evidence="1" type="ORF">GGR16_002403</name>
</gene>
<keyword evidence="2" id="KW-1185">Reference proteome</keyword>
<dbReference type="AlphaFoldDB" id="A0A840BWJ2"/>
<accession>A0A840BWJ2</accession>
<sequence length="163" mass="16361">MVAFAFRMPAGIPGTITRPDQASVEPNVIDSAAPPTSYGVPVKVVGGKIQRYAGGETAASLYGINVRPFPTTGSGTDGLGVSTPPTAGIGDVLKRGYVSVQLRGATAAAKNGAVYIRVGSATAQQPIGGFEAAADGANTVQVTNAYFTGAADANGITEIAYNL</sequence>
<evidence type="ECO:0008006" key="3">
    <source>
        <dbReference type="Google" id="ProtNLM"/>
    </source>
</evidence>